<geneLocation type="mitochondrion" evidence="1"/>
<dbReference type="EMBL" id="LKAM01000017">
    <property type="protein sequence ID" value="KUM45699.1"/>
    <property type="molecule type" value="Genomic_DNA"/>
</dbReference>
<reference evidence="1" key="1">
    <citation type="journal article" date="2015" name="Genome Biol. Evol.">
        <title>Organellar Genomes of White Spruce (Picea glauca): Assembly and Annotation.</title>
        <authorList>
            <person name="Jackman S.D."/>
            <person name="Warren R.L."/>
            <person name="Gibb E.A."/>
            <person name="Vandervalk B.P."/>
            <person name="Mohamadi H."/>
            <person name="Chu J."/>
            <person name="Raymond A."/>
            <person name="Pleasance S."/>
            <person name="Coope R."/>
            <person name="Wildung M.R."/>
            <person name="Ritland C.E."/>
            <person name="Bousquet J."/>
            <person name="Jones S.J."/>
            <person name="Bohlmann J."/>
            <person name="Birol I."/>
        </authorList>
    </citation>
    <scope>NUCLEOTIDE SEQUENCE [LARGE SCALE GENOMIC DNA]</scope>
    <source>
        <tissue evidence="1">Flushing bud</tissue>
    </source>
</reference>
<accession>A0A101LUP9</accession>
<dbReference type="AlphaFoldDB" id="A0A101LUP9"/>
<protein>
    <submittedName>
        <fullName evidence="1">Uncharacterized protein</fullName>
    </submittedName>
</protein>
<proteinExistence type="predicted"/>
<sequence length="58" mass="6786">MFTSLPLLAEQELKLYAPWRRISTWKGCSHLCFCTNLYLYNLEPSMLTSTPKHVDSYS</sequence>
<name>A0A101LUP9_PICGL</name>
<gene>
    <name evidence="1" type="ORF">ABT39_MTgene2536</name>
</gene>
<comment type="caution">
    <text evidence="1">The sequence shown here is derived from an EMBL/GenBank/DDBJ whole genome shotgun (WGS) entry which is preliminary data.</text>
</comment>
<evidence type="ECO:0000313" key="1">
    <source>
        <dbReference type="EMBL" id="KUM45699.1"/>
    </source>
</evidence>
<keyword evidence="1" id="KW-0496">Mitochondrion</keyword>
<organism evidence="1">
    <name type="scientific">Picea glauca</name>
    <name type="common">White spruce</name>
    <name type="synonym">Pinus glauca</name>
    <dbReference type="NCBI Taxonomy" id="3330"/>
    <lineage>
        <taxon>Eukaryota</taxon>
        <taxon>Viridiplantae</taxon>
        <taxon>Streptophyta</taxon>
        <taxon>Embryophyta</taxon>
        <taxon>Tracheophyta</taxon>
        <taxon>Spermatophyta</taxon>
        <taxon>Pinopsida</taxon>
        <taxon>Pinidae</taxon>
        <taxon>Conifers I</taxon>
        <taxon>Pinales</taxon>
        <taxon>Pinaceae</taxon>
        <taxon>Picea</taxon>
    </lineage>
</organism>